<dbReference type="GO" id="GO:0019752">
    <property type="term" value="P:carboxylic acid metabolic process"/>
    <property type="evidence" value="ECO:0007669"/>
    <property type="project" value="InterPro"/>
</dbReference>
<keyword evidence="9" id="KW-1185">Reference proteome</keyword>
<dbReference type="GO" id="GO:0030170">
    <property type="term" value="F:pyridoxal phosphate binding"/>
    <property type="evidence" value="ECO:0007669"/>
    <property type="project" value="InterPro"/>
</dbReference>
<dbReference type="Pfam" id="PF00282">
    <property type="entry name" value="Pyridoxal_deC"/>
    <property type="match status" value="1"/>
</dbReference>
<dbReference type="PANTHER" id="PTHR11999">
    <property type="entry name" value="GROUP II PYRIDOXAL-5-PHOSPHATE DECARBOXYLASE"/>
    <property type="match status" value="1"/>
</dbReference>
<dbReference type="EMBL" id="CP035758">
    <property type="protein sequence ID" value="QBD80163.1"/>
    <property type="molecule type" value="Genomic_DNA"/>
</dbReference>
<feature type="modified residue" description="N6-(pyridoxal phosphate)lysine" evidence="6">
    <location>
        <position position="309"/>
    </location>
</feature>
<evidence type="ECO:0000256" key="7">
    <source>
        <dbReference type="RuleBase" id="RU000382"/>
    </source>
</evidence>
<protein>
    <submittedName>
        <fullName evidence="8">Aminotransferase class V-fold PLP-dependent enzyme</fullName>
    </submittedName>
</protein>
<accession>A0A4P6JXL7</accession>
<dbReference type="PROSITE" id="PS00392">
    <property type="entry name" value="DDC_GAD_HDC_YDC"/>
    <property type="match status" value="1"/>
</dbReference>
<keyword evidence="3" id="KW-0210">Decarboxylase</keyword>
<keyword evidence="8" id="KW-0808">Transferase</keyword>
<dbReference type="SUPFAM" id="SSF53383">
    <property type="entry name" value="PLP-dependent transferases"/>
    <property type="match status" value="1"/>
</dbReference>
<dbReference type="GO" id="GO:0004058">
    <property type="term" value="F:aromatic-L-amino-acid decarboxylase activity"/>
    <property type="evidence" value="ECO:0007669"/>
    <property type="project" value="UniProtKB-ARBA"/>
</dbReference>
<evidence type="ECO:0000256" key="5">
    <source>
        <dbReference type="ARBA" id="ARBA00023239"/>
    </source>
</evidence>
<dbReference type="Gene3D" id="1.20.1340.10">
    <property type="entry name" value="dopa decarboxylase, N-terminal domain"/>
    <property type="match status" value="1"/>
</dbReference>
<comment type="similarity">
    <text evidence="2 7">Belongs to the group II decarboxylase family.</text>
</comment>
<gene>
    <name evidence="8" type="ORF">EPA93_30965</name>
</gene>
<evidence type="ECO:0000256" key="6">
    <source>
        <dbReference type="PIRSR" id="PIRSR602129-50"/>
    </source>
</evidence>
<dbReference type="PRINTS" id="PR00800">
    <property type="entry name" value="YHDCRBOXLASE"/>
</dbReference>
<dbReference type="OrthoDB" id="9803665at2"/>
<keyword evidence="4 6" id="KW-0663">Pyridoxal phosphate</keyword>
<name>A0A4P6JXL7_KTERU</name>
<dbReference type="InterPro" id="IPR010977">
    <property type="entry name" value="Aromatic_deC"/>
</dbReference>
<keyword evidence="8" id="KW-0032">Aminotransferase</keyword>
<dbReference type="RefSeq" id="WP_129891229.1">
    <property type="nucleotide sequence ID" value="NZ_CP035758.1"/>
</dbReference>
<evidence type="ECO:0000256" key="2">
    <source>
        <dbReference type="ARBA" id="ARBA00009533"/>
    </source>
</evidence>
<evidence type="ECO:0000256" key="1">
    <source>
        <dbReference type="ARBA" id="ARBA00001933"/>
    </source>
</evidence>
<organism evidence="8 9">
    <name type="scientific">Ktedonosporobacter rubrisoli</name>
    <dbReference type="NCBI Taxonomy" id="2509675"/>
    <lineage>
        <taxon>Bacteria</taxon>
        <taxon>Bacillati</taxon>
        <taxon>Chloroflexota</taxon>
        <taxon>Ktedonobacteria</taxon>
        <taxon>Ktedonobacterales</taxon>
        <taxon>Ktedonosporobacteraceae</taxon>
        <taxon>Ktedonosporobacter</taxon>
    </lineage>
</organism>
<dbReference type="GO" id="GO:0008483">
    <property type="term" value="F:transaminase activity"/>
    <property type="evidence" value="ECO:0007669"/>
    <property type="project" value="UniProtKB-KW"/>
</dbReference>
<dbReference type="KEGG" id="kbs:EPA93_30965"/>
<dbReference type="InterPro" id="IPR015424">
    <property type="entry name" value="PyrdxlP-dep_Trfase"/>
</dbReference>
<dbReference type="InterPro" id="IPR021115">
    <property type="entry name" value="Pyridoxal-P_BS"/>
</dbReference>
<sequence length="506" mass="56477">MQSLFDQVCSETSGDMDPEAFRHYGHLIVDWIAGYLSDIRSYPVLSQSTPGSICQALPRQAPVQPEAMETILADFGRVLLPGITHWNSAGFMGYFGLTGSGPSILAEMLDASLNVTRMLWRTSPAATELEQVTLDWLRQMLGLPEPLFGMLHHNSAILTALAAAREALNLQIRQRGMAGRREVARLRVYASQEAHSSVEKAMIALGLGLEGLCKIKTDQEFRLDVEALEEAINEDLARGWRPCAVVATVGTTSTTSIDPVPQIAALCQRYKLWLHVDAAYAGVAAIVPSKRWVLAGCEQADSLTVNPHKWLFTSFGCSVLFTRRPEIVKETFSLTPAYLQNADRAPDLMDYDLFLPHRIPALKLWMVMRYFGQEGLAARIEEHCRLARLLALWVDNTPDMERLAPVNLSVVCFRIHPPGIDDELTLELLNERVMNRVNAAGHFFLSHSKIRGKFILRIAIGNIRTTERDVRGIWEAILAARQAEVCLLRTNRAGNQFGIKRKINLP</sequence>
<dbReference type="Proteomes" id="UP000290365">
    <property type="component" value="Chromosome"/>
</dbReference>
<evidence type="ECO:0000256" key="4">
    <source>
        <dbReference type="ARBA" id="ARBA00022898"/>
    </source>
</evidence>
<dbReference type="GO" id="GO:0006520">
    <property type="term" value="P:amino acid metabolic process"/>
    <property type="evidence" value="ECO:0007669"/>
    <property type="project" value="InterPro"/>
</dbReference>
<keyword evidence="5 7" id="KW-0456">Lyase</keyword>
<reference evidence="8 9" key="1">
    <citation type="submission" date="2019-01" db="EMBL/GenBank/DDBJ databases">
        <title>Ktedonosporobacter rubrisoli SCAWS-G2.</title>
        <authorList>
            <person name="Huang Y."/>
            <person name="Yan B."/>
        </authorList>
    </citation>
    <scope>NUCLEOTIDE SEQUENCE [LARGE SCALE GENOMIC DNA]</scope>
    <source>
        <strain evidence="8 9">SCAWS-G2</strain>
    </source>
</reference>
<evidence type="ECO:0000313" key="9">
    <source>
        <dbReference type="Proteomes" id="UP000290365"/>
    </source>
</evidence>
<dbReference type="GO" id="GO:0005737">
    <property type="term" value="C:cytoplasm"/>
    <property type="evidence" value="ECO:0007669"/>
    <property type="project" value="TreeGrafter"/>
</dbReference>
<evidence type="ECO:0000256" key="3">
    <source>
        <dbReference type="ARBA" id="ARBA00022793"/>
    </source>
</evidence>
<comment type="cofactor">
    <cofactor evidence="1 6 7">
        <name>pyridoxal 5'-phosphate</name>
        <dbReference type="ChEBI" id="CHEBI:597326"/>
    </cofactor>
</comment>
<dbReference type="Gene3D" id="3.90.1150.10">
    <property type="entry name" value="Aspartate Aminotransferase, domain 1"/>
    <property type="match status" value="1"/>
</dbReference>
<dbReference type="InterPro" id="IPR015421">
    <property type="entry name" value="PyrdxlP-dep_Trfase_major"/>
</dbReference>
<dbReference type="InterPro" id="IPR015422">
    <property type="entry name" value="PyrdxlP-dep_Trfase_small"/>
</dbReference>
<proteinExistence type="inferred from homology"/>
<dbReference type="AlphaFoldDB" id="A0A4P6JXL7"/>
<dbReference type="PANTHER" id="PTHR11999:SF70">
    <property type="entry name" value="MIP05841P"/>
    <property type="match status" value="1"/>
</dbReference>
<dbReference type="Gene3D" id="3.40.640.10">
    <property type="entry name" value="Type I PLP-dependent aspartate aminotransferase-like (Major domain)"/>
    <property type="match status" value="1"/>
</dbReference>
<evidence type="ECO:0000313" key="8">
    <source>
        <dbReference type="EMBL" id="QBD80163.1"/>
    </source>
</evidence>
<dbReference type="InterPro" id="IPR002129">
    <property type="entry name" value="PyrdxlP-dep_de-COase"/>
</dbReference>